<feature type="domain" description="DUF3298" evidence="2">
    <location>
        <begin position="176"/>
        <end position="253"/>
    </location>
</feature>
<proteinExistence type="predicted"/>
<sequence>MKNIGFQGYALLLVVFFMSFFGCKNAKNDHKMRLLSFDTLYTYNNIDVYTHPDAPQMKVTVEYIFPNNDEEILNTFNEKMFGAKGVVGNAGTALNNYVAFLESYYRNNADSTEAVHLPEELLAKTFHLCNEIAYQDTMFVSGRIDKILYEGGIHPSNEITLFTIDRHTGKTLNERDLFVNGYQESLSKLLVTALQEKYRKENPEDLEPEGFFNTEEISSNGNFMLDDKGILYCFNEYEIATYALGAIFIRIDYATLSPILSPDSPAHFYFR</sequence>
<evidence type="ECO:0000313" key="4">
    <source>
        <dbReference type="Proteomes" id="UP000030103"/>
    </source>
</evidence>
<dbReference type="EMBL" id="JRFA01000008">
    <property type="protein sequence ID" value="KGN75146.1"/>
    <property type="molecule type" value="Genomic_DNA"/>
</dbReference>
<reference evidence="3 4" key="1">
    <citation type="submission" date="2014-09" db="EMBL/GenBank/DDBJ databases">
        <title>Draft Genome Sequence of Porphyromonas macacae COT-192_OH2859.</title>
        <authorList>
            <person name="Wallis C."/>
            <person name="Deusch O."/>
            <person name="O'Flynn C."/>
            <person name="Davis I."/>
            <person name="Horsfall A."/>
            <person name="Kirkwood N."/>
            <person name="Harris S."/>
            <person name="Eisen J.A."/>
            <person name="Coil D.A."/>
            <person name="Darling A.E."/>
            <person name="Jospin G."/>
            <person name="Alexiev A."/>
        </authorList>
    </citation>
    <scope>NUCLEOTIDE SEQUENCE [LARGE SCALE GENOMIC DNA]</scope>
    <source>
        <strain evidence="4">COT-192 OH2859</strain>
    </source>
</reference>
<dbReference type="Gene3D" id="3.90.640.20">
    <property type="entry name" value="Heat-shock cognate protein, ATPase"/>
    <property type="match status" value="1"/>
</dbReference>
<dbReference type="AlphaFoldDB" id="A0A0A2E8C9"/>
<dbReference type="Proteomes" id="UP000030103">
    <property type="component" value="Unassembled WGS sequence"/>
</dbReference>
<evidence type="ECO:0000259" key="2">
    <source>
        <dbReference type="Pfam" id="PF11738"/>
    </source>
</evidence>
<dbReference type="Pfam" id="PF11738">
    <property type="entry name" value="DUF3298"/>
    <property type="match status" value="1"/>
</dbReference>
<keyword evidence="1" id="KW-1133">Transmembrane helix</keyword>
<keyword evidence="1" id="KW-0812">Transmembrane</keyword>
<dbReference type="eggNOG" id="ENOG5032SJR">
    <property type="taxonomic scope" value="Bacteria"/>
</dbReference>
<evidence type="ECO:0000256" key="1">
    <source>
        <dbReference type="SAM" id="Phobius"/>
    </source>
</evidence>
<protein>
    <recommendedName>
        <fullName evidence="2">DUF3298 domain-containing protein</fullName>
    </recommendedName>
</protein>
<dbReference type="PROSITE" id="PS51257">
    <property type="entry name" value="PROKAR_LIPOPROTEIN"/>
    <property type="match status" value="1"/>
</dbReference>
<accession>A0A0A2E8C9</accession>
<dbReference type="InterPro" id="IPR037126">
    <property type="entry name" value="PdaC/RsiV-like_sf"/>
</dbReference>
<keyword evidence="1" id="KW-0472">Membrane</keyword>
<dbReference type="RefSeq" id="WP_036872958.1">
    <property type="nucleotide sequence ID" value="NZ_JRFA01000008.1"/>
</dbReference>
<organism evidence="3 4">
    <name type="scientific">Porphyromonas macacae</name>
    <dbReference type="NCBI Taxonomy" id="28115"/>
    <lineage>
        <taxon>Bacteria</taxon>
        <taxon>Pseudomonadati</taxon>
        <taxon>Bacteroidota</taxon>
        <taxon>Bacteroidia</taxon>
        <taxon>Bacteroidales</taxon>
        <taxon>Porphyromonadaceae</taxon>
        <taxon>Porphyromonas</taxon>
    </lineage>
</organism>
<feature type="transmembrane region" description="Helical" evidence="1">
    <location>
        <begin position="6"/>
        <end position="23"/>
    </location>
</feature>
<dbReference type="Gene3D" id="3.30.565.40">
    <property type="entry name" value="Fervidobacterium nodosum Rt17-B1 like"/>
    <property type="match status" value="1"/>
</dbReference>
<name>A0A0A2E8C9_9PORP</name>
<comment type="caution">
    <text evidence="3">The sequence shown here is derived from an EMBL/GenBank/DDBJ whole genome shotgun (WGS) entry which is preliminary data.</text>
</comment>
<dbReference type="InterPro" id="IPR021729">
    <property type="entry name" value="DUF3298"/>
</dbReference>
<gene>
    <name evidence="3" type="ORF">HQ47_02020</name>
</gene>
<evidence type="ECO:0000313" key="3">
    <source>
        <dbReference type="EMBL" id="KGN75146.1"/>
    </source>
</evidence>
<keyword evidence="4" id="KW-1185">Reference proteome</keyword>
<dbReference type="OrthoDB" id="594879at2"/>
<dbReference type="STRING" id="28115.HQ47_02020"/>